<sequence length="259" mass="29416">MISAFTQSNIDINTLYIYPPESVENYANKLLLLWKALYSLNPNISTIKSLIEELKYFFKLKDLGVIKDYLGIEIDYNRDQGYMKLYQASYIEKVLARFDLSDYKPKNTPMDSKVKLEPNPNKATKEDISWFQQVIGCLQFLTLATRPNISYAIIELARFSSNPSDTHILAAKNVLRYLKGSIKLGLVYINSSSKYVSGYCDSDYTGDISTAKSTSGYSFYIGSCLFSWKSKLQSIIAQSTIEAEYIAINSAVKEAVYIR</sequence>
<dbReference type="InterPro" id="IPR013103">
    <property type="entry name" value="RVT_2"/>
</dbReference>
<dbReference type="CDD" id="cd09272">
    <property type="entry name" value="RNase_HI_RT_Ty1"/>
    <property type="match status" value="1"/>
</dbReference>
<dbReference type="Proteomes" id="UP000178129">
    <property type="component" value="Unassembled WGS sequence"/>
</dbReference>
<gene>
    <name evidence="2" type="ORF">RCO7_11761</name>
</gene>
<accession>A0A1E1K886</accession>
<reference evidence="3" key="1">
    <citation type="submission" date="2016-03" db="EMBL/GenBank/DDBJ databases">
        <authorList>
            <person name="Ploux O."/>
        </authorList>
    </citation>
    <scope>NUCLEOTIDE SEQUENCE [LARGE SCALE GENOMIC DNA]</scope>
    <source>
        <strain evidence="3">UK7</strain>
    </source>
</reference>
<protein>
    <recommendedName>
        <fullName evidence="1">Reverse transcriptase Ty1/copia-type domain-containing protein</fullName>
    </recommendedName>
</protein>
<dbReference type="PANTHER" id="PTHR11439:SF483">
    <property type="entry name" value="PEPTIDE SYNTHASE GLIP-LIKE, PUTATIVE (AFU_ORTHOLOGUE AFUA_3G12920)-RELATED"/>
    <property type="match status" value="1"/>
</dbReference>
<proteinExistence type="predicted"/>
<dbReference type="EMBL" id="FJUW01000006">
    <property type="protein sequence ID" value="CZS92834.1"/>
    <property type="molecule type" value="Genomic_DNA"/>
</dbReference>
<dbReference type="InParanoid" id="A0A1E1K886"/>
<dbReference type="PANTHER" id="PTHR11439">
    <property type="entry name" value="GAG-POL-RELATED RETROTRANSPOSON"/>
    <property type="match status" value="1"/>
</dbReference>
<dbReference type="AlphaFoldDB" id="A0A1E1K886"/>
<evidence type="ECO:0000313" key="2">
    <source>
        <dbReference type="EMBL" id="CZS92834.1"/>
    </source>
</evidence>
<evidence type="ECO:0000259" key="1">
    <source>
        <dbReference type="Pfam" id="PF07727"/>
    </source>
</evidence>
<evidence type="ECO:0000313" key="3">
    <source>
        <dbReference type="Proteomes" id="UP000178129"/>
    </source>
</evidence>
<comment type="caution">
    <text evidence="2">The sequence shown here is derived from an EMBL/GenBank/DDBJ whole genome shotgun (WGS) entry which is preliminary data.</text>
</comment>
<dbReference type="Pfam" id="PF07727">
    <property type="entry name" value="RVT_2"/>
    <property type="match status" value="1"/>
</dbReference>
<dbReference type="STRING" id="914237.A0A1E1K886"/>
<keyword evidence="3" id="KW-1185">Reference proteome</keyword>
<organism evidence="2 3">
    <name type="scientific">Rhynchosporium graminicola</name>
    <dbReference type="NCBI Taxonomy" id="2792576"/>
    <lineage>
        <taxon>Eukaryota</taxon>
        <taxon>Fungi</taxon>
        <taxon>Dikarya</taxon>
        <taxon>Ascomycota</taxon>
        <taxon>Pezizomycotina</taxon>
        <taxon>Leotiomycetes</taxon>
        <taxon>Helotiales</taxon>
        <taxon>Ploettnerulaceae</taxon>
        <taxon>Rhynchosporium</taxon>
    </lineage>
</organism>
<feature type="domain" description="Reverse transcriptase Ty1/copia-type" evidence="1">
    <location>
        <begin position="43"/>
        <end position="110"/>
    </location>
</feature>
<name>A0A1E1K886_9HELO</name>